<evidence type="ECO:0000313" key="2">
    <source>
        <dbReference type="Proteomes" id="UP000306319"/>
    </source>
</evidence>
<proteinExistence type="predicted"/>
<reference evidence="1" key="1">
    <citation type="submission" date="2019-04" db="EMBL/GenBank/DDBJ databases">
        <title>Microbes associate with the intestines of laboratory mice.</title>
        <authorList>
            <person name="Navarre W."/>
            <person name="Wong E."/>
            <person name="Huang K."/>
            <person name="Tropini C."/>
            <person name="Ng K."/>
            <person name="Yu B."/>
        </authorList>
    </citation>
    <scope>NUCLEOTIDE SEQUENCE</scope>
    <source>
        <strain evidence="1">NM04_E33</strain>
    </source>
</reference>
<sequence>MPKSIFSTFKGLHKNGTPLDLLATWRKTFDKASEREVALFQKMYTDGWFTYNEPQMSLTAEAIVGRYNIRFMATLVGDESPTPLRRTDGFDLWTKEIPRVGHTFVMQARDYRKLMEVYENPRLKESDKVKRIEKTLTHDIQDAYLGCKDVMDFIVLMALSNWGIAQFKPELNNPGGRAYEVDYAMPELNKIVSAVNWTTANTKAGKLIPILFLSALCSYLRSRGVEPGEILMSQQLYTWLRMDETTRLLAHGSDKKAQVVTQSELSALLTENQIPPITVVQRKMGINPDGKSKAINPWNDNFIAIKPAGVIGEIQPAIEDSELIEEDNVDYINAGNGIRISKWRTGASTGQVAGEYTEGAARLIPLITEIGQIICCQVRGIEEKPVELDENGIAPMYLTKQEYETLAATTELETV</sequence>
<accession>A0AC61RJG0</accession>
<organism evidence="1 2">
    <name type="scientific">Lepagella muris</name>
    <dbReference type="NCBI Taxonomy" id="3032870"/>
    <lineage>
        <taxon>Bacteria</taxon>
        <taxon>Pseudomonadati</taxon>
        <taxon>Bacteroidota</taxon>
        <taxon>Bacteroidia</taxon>
        <taxon>Bacteroidales</taxon>
        <taxon>Muribaculaceae</taxon>
        <taxon>Lepagella</taxon>
    </lineage>
</organism>
<evidence type="ECO:0000313" key="1">
    <source>
        <dbReference type="EMBL" id="TGY79976.1"/>
    </source>
</evidence>
<name>A0AC61RJG0_9BACT</name>
<dbReference type="Proteomes" id="UP000306319">
    <property type="component" value="Unassembled WGS sequence"/>
</dbReference>
<dbReference type="EMBL" id="SRYB01000004">
    <property type="protein sequence ID" value="TGY79976.1"/>
    <property type="molecule type" value="Genomic_DNA"/>
</dbReference>
<keyword evidence="2" id="KW-1185">Reference proteome</keyword>
<comment type="caution">
    <text evidence="1">The sequence shown here is derived from an EMBL/GenBank/DDBJ whole genome shotgun (WGS) entry which is preliminary data.</text>
</comment>
<protein>
    <submittedName>
        <fullName evidence="1">Uncharacterized protein</fullName>
    </submittedName>
</protein>
<gene>
    <name evidence="1" type="ORF">E5331_04090</name>
</gene>